<evidence type="ECO:0000256" key="8">
    <source>
        <dbReference type="ARBA" id="ARBA00031744"/>
    </source>
</evidence>
<dbReference type="PROSITE" id="PS00156">
    <property type="entry name" value="OMPDECASE"/>
    <property type="match status" value="1"/>
</dbReference>
<dbReference type="PANTHER" id="PTHR32119">
    <property type="entry name" value="OROTIDINE 5'-PHOSPHATE DECARBOXYLASE"/>
    <property type="match status" value="1"/>
</dbReference>
<evidence type="ECO:0000256" key="10">
    <source>
        <dbReference type="SAM" id="MobiDB-lite"/>
    </source>
</evidence>
<comment type="caution">
    <text evidence="12">The sequence shown here is derived from an EMBL/GenBank/DDBJ whole genome shotgun (WGS) entry which is preliminary data.</text>
</comment>
<sequence>MAAVQRHPSLVTPFAERAETAAHPLTAYLYRLMIAKTSNLCLSADVSSARELLALADQVGPSIVVLKTHYDILTGWDYNPATGTGARLAALARKHGFLIFEDRKFADIGKTAQQQYTAGTARVIDWAHLVTVNMDAGPLAVTALADAAARWRERVHYEVKTSVTVGTPVHGSLDNSGCSTPSGATTPPTQHSSQFPAPSSAIASSTDPLSSVPRTESSADLATPPCNANGRKGSIVSVTTLTQSFEPVDSPRHGADVGTGALDGRDSFGANGFGGQQGGEGGASSVYQGIEEAPLDRGILLLAQMSTEGNLMTSESAQACVEAARLHKTFVAGFIAQESLNTLPDDTFVHLTPGCKLPPPGQDVEESASGVLPGDGMGQQYNTPARLIGVCGTDIVIVGRGIITAIDPPSEAERYRRRAWKAYLARVKK</sequence>
<name>A0ABP0DE52_9PEZI</name>
<feature type="compositionally biased region" description="Polar residues" evidence="10">
    <location>
        <begin position="173"/>
        <end position="220"/>
    </location>
</feature>
<keyword evidence="5" id="KW-0210">Decarboxylase</keyword>
<dbReference type="EMBL" id="CAWUON010000013">
    <property type="protein sequence ID" value="CAK7265602.1"/>
    <property type="molecule type" value="Genomic_DNA"/>
</dbReference>
<keyword evidence="6" id="KW-0665">Pyrimidine biosynthesis</keyword>
<dbReference type="PANTHER" id="PTHR32119:SF2">
    <property type="entry name" value="OROTIDINE 5'-PHOSPHATE DECARBOXYLASE"/>
    <property type="match status" value="1"/>
</dbReference>
<feature type="domain" description="Orotidine 5'-phosphate decarboxylase" evidence="11">
    <location>
        <begin position="39"/>
        <end position="415"/>
    </location>
</feature>
<dbReference type="InterPro" id="IPR014732">
    <property type="entry name" value="OMPdecase"/>
</dbReference>
<dbReference type="Pfam" id="PF00215">
    <property type="entry name" value="OMPdecase"/>
    <property type="match status" value="2"/>
</dbReference>
<evidence type="ECO:0000313" key="13">
    <source>
        <dbReference type="Proteomes" id="UP001642502"/>
    </source>
</evidence>
<protein>
    <recommendedName>
        <fullName evidence="4">Orotidine 5'-phosphate decarboxylase</fullName>
        <ecNumber evidence="3">4.1.1.23</ecNumber>
    </recommendedName>
    <alternativeName>
        <fullName evidence="9">OMP decarboxylase</fullName>
    </alternativeName>
    <alternativeName>
        <fullName evidence="8">Uridine 5'-monophosphate synthase</fullName>
    </alternativeName>
</protein>
<accession>A0ABP0DE52</accession>
<evidence type="ECO:0000256" key="5">
    <source>
        <dbReference type="ARBA" id="ARBA00022793"/>
    </source>
</evidence>
<dbReference type="InterPro" id="IPR001754">
    <property type="entry name" value="OMPdeCOase_dom"/>
</dbReference>
<evidence type="ECO:0000259" key="11">
    <source>
        <dbReference type="SMART" id="SM00934"/>
    </source>
</evidence>
<evidence type="ECO:0000256" key="1">
    <source>
        <dbReference type="ARBA" id="ARBA00004861"/>
    </source>
</evidence>
<feature type="region of interest" description="Disordered" evidence="10">
    <location>
        <begin position="166"/>
        <end position="232"/>
    </location>
</feature>
<evidence type="ECO:0000256" key="2">
    <source>
        <dbReference type="ARBA" id="ARBA00011018"/>
    </source>
</evidence>
<dbReference type="SMART" id="SM00934">
    <property type="entry name" value="OMPdecase"/>
    <property type="match status" value="1"/>
</dbReference>
<evidence type="ECO:0000256" key="9">
    <source>
        <dbReference type="ARBA" id="ARBA00033428"/>
    </source>
</evidence>
<dbReference type="InterPro" id="IPR018089">
    <property type="entry name" value="OMPdecase_AS"/>
</dbReference>
<evidence type="ECO:0000313" key="12">
    <source>
        <dbReference type="EMBL" id="CAK7265602.1"/>
    </source>
</evidence>
<gene>
    <name evidence="12" type="ORF">SEPCBS119000_001597</name>
</gene>
<dbReference type="Gene3D" id="3.20.20.70">
    <property type="entry name" value="Aldolase class I"/>
    <property type="match status" value="2"/>
</dbReference>
<dbReference type="InterPro" id="IPR011060">
    <property type="entry name" value="RibuloseP-bd_barrel"/>
</dbReference>
<evidence type="ECO:0000256" key="4">
    <source>
        <dbReference type="ARBA" id="ARBA00021923"/>
    </source>
</evidence>
<proteinExistence type="inferred from homology"/>
<dbReference type="InterPro" id="IPR013785">
    <property type="entry name" value="Aldolase_TIM"/>
</dbReference>
<evidence type="ECO:0000256" key="3">
    <source>
        <dbReference type="ARBA" id="ARBA00012321"/>
    </source>
</evidence>
<evidence type="ECO:0000256" key="6">
    <source>
        <dbReference type="ARBA" id="ARBA00022975"/>
    </source>
</evidence>
<dbReference type="Proteomes" id="UP001642502">
    <property type="component" value="Unassembled WGS sequence"/>
</dbReference>
<evidence type="ECO:0000256" key="7">
    <source>
        <dbReference type="ARBA" id="ARBA00023239"/>
    </source>
</evidence>
<organism evidence="12 13">
    <name type="scientific">Sporothrix epigloea</name>
    <dbReference type="NCBI Taxonomy" id="1892477"/>
    <lineage>
        <taxon>Eukaryota</taxon>
        <taxon>Fungi</taxon>
        <taxon>Dikarya</taxon>
        <taxon>Ascomycota</taxon>
        <taxon>Pezizomycotina</taxon>
        <taxon>Sordariomycetes</taxon>
        <taxon>Sordariomycetidae</taxon>
        <taxon>Ophiostomatales</taxon>
        <taxon>Ophiostomataceae</taxon>
        <taxon>Sporothrix</taxon>
    </lineage>
</organism>
<reference evidence="12 13" key="1">
    <citation type="submission" date="2024-01" db="EMBL/GenBank/DDBJ databases">
        <authorList>
            <person name="Allen C."/>
            <person name="Tagirdzhanova G."/>
        </authorList>
    </citation>
    <scope>NUCLEOTIDE SEQUENCE [LARGE SCALE GENOMIC DNA]</scope>
    <source>
        <strain evidence="12 13">CBS 119000</strain>
    </source>
</reference>
<dbReference type="EC" id="4.1.1.23" evidence="3"/>
<comment type="pathway">
    <text evidence="1">Pyrimidine metabolism; UMP biosynthesis via de novo pathway; UMP from orotate: step 2/2.</text>
</comment>
<comment type="similarity">
    <text evidence="2">Belongs to the OMP decarboxylase family.</text>
</comment>
<keyword evidence="7" id="KW-0456">Lyase</keyword>
<keyword evidence="13" id="KW-1185">Reference proteome</keyword>
<dbReference type="SUPFAM" id="SSF51366">
    <property type="entry name" value="Ribulose-phoshate binding barrel"/>
    <property type="match status" value="2"/>
</dbReference>